<accession>A0A8D8QZ83</accession>
<feature type="compositionally biased region" description="Basic and acidic residues" evidence="1">
    <location>
        <begin position="58"/>
        <end position="68"/>
    </location>
</feature>
<organism evidence="2">
    <name type="scientific">Cacopsylla melanoneura</name>
    <dbReference type="NCBI Taxonomy" id="428564"/>
    <lineage>
        <taxon>Eukaryota</taxon>
        <taxon>Metazoa</taxon>
        <taxon>Ecdysozoa</taxon>
        <taxon>Arthropoda</taxon>
        <taxon>Hexapoda</taxon>
        <taxon>Insecta</taxon>
        <taxon>Pterygota</taxon>
        <taxon>Neoptera</taxon>
        <taxon>Paraneoptera</taxon>
        <taxon>Hemiptera</taxon>
        <taxon>Sternorrhyncha</taxon>
        <taxon>Psylloidea</taxon>
        <taxon>Psyllidae</taxon>
        <taxon>Psyllinae</taxon>
        <taxon>Cacopsylla</taxon>
    </lineage>
</organism>
<dbReference type="AlphaFoldDB" id="A0A8D8QZ83"/>
<feature type="region of interest" description="Disordered" evidence="1">
    <location>
        <begin position="40"/>
        <end position="107"/>
    </location>
</feature>
<protein>
    <submittedName>
        <fullName evidence="2">Uncharacterized protein</fullName>
    </submittedName>
</protein>
<proteinExistence type="predicted"/>
<reference evidence="2" key="1">
    <citation type="submission" date="2021-05" db="EMBL/GenBank/DDBJ databases">
        <authorList>
            <person name="Alioto T."/>
            <person name="Alioto T."/>
            <person name="Gomez Garrido J."/>
        </authorList>
    </citation>
    <scope>NUCLEOTIDE SEQUENCE</scope>
</reference>
<dbReference type="EMBL" id="HBUF01110549">
    <property type="protein sequence ID" value="CAG6640080.1"/>
    <property type="molecule type" value="Transcribed_RNA"/>
</dbReference>
<feature type="compositionally biased region" description="Low complexity" evidence="1">
    <location>
        <begin position="78"/>
        <end position="98"/>
    </location>
</feature>
<feature type="region of interest" description="Disordered" evidence="1">
    <location>
        <begin position="1"/>
        <end position="23"/>
    </location>
</feature>
<sequence>MEKVNKTGAGPSKPPPHFDLIHSMLGNRHDLDLTNVNIVSSVPSGRSVGESSVVSGRSEGRGRSEVGGRSEGSGRSAGSGRSEVGVSSETPEASASSSRHSLVKKNIRPRAKAEVFQYISDLELRMEKRRQDETDKFLKTLKDAADKESAQRDKMIKLLAKLVGSKSKGQKRKGQPSSSDSDD</sequence>
<feature type="region of interest" description="Disordered" evidence="1">
    <location>
        <begin position="162"/>
        <end position="183"/>
    </location>
</feature>
<feature type="compositionally biased region" description="Low complexity" evidence="1">
    <location>
        <begin position="40"/>
        <end position="57"/>
    </location>
</feature>
<evidence type="ECO:0000313" key="2">
    <source>
        <dbReference type="EMBL" id="CAG6640080.1"/>
    </source>
</evidence>
<evidence type="ECO:0000256" key="1">
    <source>
        <dbReference type="SAM" id="MobiDB-lite"/>
    </source>
</evidence>
<name>A0A8D8QZ83_9HEMI</name>